<sequence>MLKNIRVSLVLLLICGVIYPLLMTGLAQALMPAQANGSLITDAAGKVVGSKLIGQSFTDPKYFSGRVSSIEYNAAGSGSNNYAPSNPALVERMKKDVAAFLTANQTIVQAEIPADLVTNSASGLDPHITPEAARVQVARIAALRNLTTDQLNQLIRNHTEDRSLGLFGEKRVNVLELNMALDQVK</sequence>
<keyword evidence="6 11" id="KW-0067">ATP-binding</keyword>
<keyword evidence="5 11" id="KW-0547">Nucleotide-binding</keyword>
<dbReference type="GO" id="GO:0008556">
    <property type="term" value="F:P-type potassium transmembrane transporter activity"/>
    <property type="evidence" value="ECO:0007669"/>
    <property type="project" value="InterPro"/>
</dbReference>
<dbReference type="InterPro" id="IPR003820">
    <property type="entry name" value="KdpC"/>
</dbReference>
<evidence type="ECO:0000256" key="10">
    <source>
        <dbReference type="ARBA" id="ARBA00023136"/>
    </source>
</evidence>
<evidence type="ECO:0000256" key="3">
    <source>
        <dbReference type="ARBA" id="ARBA00022538"/>
    </source>
</evidence>
<evidence type="ECO:0000256" key="5">
    <source>
        <dbReference type="ARBA" id="ARBA00022741"/>
    </source>
</evidence>
<keyword evidence="2 11" id="KW-1003">Cell membrane</keyword>
<dbReference type="PANTHER" id="PTHR30042:SF2">
    <property type="entry name" value="POTASSIUM-TRANSPORTING ATPASE KDPC SUBUNIT"/>
    <property type="match status" value="1"/>
</dbReference>
<keyword evidence="3 11" id="KW-0633">Potassium transport</keyword>
<keyword evidence="4 11" id="KW-0812">Transmembrane</keyword>
<dbReference type="KEGG" id="blr:BRLA_c003550"/>
<evidence type="ECO:0000313" key="13">
    <source>
        <dbReference type="Proteomes" id="UP000005850"/>
    </source>
</evidence>
<name>A0A075R581_BRELA</name>
<dbReference type="STRING" id="1042163.BRLA_c003550"/>
<keyword evidence="7 11" id="KW-0630">Potassium</keyword>
<dbReference type="Pfam" id="PF02669">
    <property type="entry name" value="KdpC"/>
    <property type="match status" value="1"/>
</dbReference>
<dbReference type="GO" id="GO:0005524">
    <property type="term" value="F:ATP binding"/>
    <property type="evidence" value="ECO:0007669"/>
    <property type="project" value="UniProtKB-UniRule"/>
</dbReference>
<gene>
    <name evidence="11" type="primary">kdpC</name>
    <name evidence="12" type="ORF">BRLA_c003550</name>
</gene>
<dbReference type="GO" id="GO:0005886">
    <property type="term" value="C:plasma membrane"/>
    <property type="evidence" value="ECO:0007669"/>
    <property type="project" value="UniProtKB-SubCell"/>
</dbReference>
<evidence type="ECO:0000256" key="2">
    <source>
        <dbReference type="ARBA" id="ARBA00022475"/>
    </source>
</evidence>
<evidence type="ECO:0000256" key="11">
    <source>
        <dbReference type="HAMAP-Rule" id="MF_00276"/>
    </source>
</evidence>
<dbReference type="AlphaFoldDB" id="A0A075R581"/>
<dbReference type="Proteomes" id="UP000005850">
    <property type="component" value="Chromosome"/>
</dbReference>
<evidence type="ECO:0000256" key="7">
    <source>
        <dbReference type="ARBA" id="ARBA00022958"/>
    </source>
</evidence>
<comment type="subcellular location">
    <subcellularLocation>
        <location evidence="11">Cell membrane</location>
        <topology evidence="11">Single-pass membrane protein</topology>
    </subcellularLocation>
</comment>
<keyword evidence="12" id="KW-0378">Hydrolase</keyword>
<comment type="similarity">
    <text evidence="11">Belongs to the KdpC family.</text>
</comment>
<keyword evidence="9 11" id="KW-0406">Ion transport</keyword>
<evidence type="ECO:0000313" key="12">
    <source>
        <dbReference type="EMBL" id="AIG24750.1"/>
    </source>
</evidence>
<reference evidence="12 13" key="1">
    <citation type="journal article" date="2011" name="J. Bacteriol.">
        <title>Genome sequence of Brevibacillus laterosporus LMG 15441, a pathogen of invertebrates.</title>
        <authorList>
            <person name="Djukic M."/>
            <person name="Poehlein A."/>
            <person name="Thurmer A."/>
            <person name="Daniel R."/>
        </authorList>
    </citation>
    <scope>NUCLEOTIDE SEQUENCE [LARGE SCALE GENOMIC DNA]</scope>
    <source>
        <strain evidence="12 13">LMG 15441</strain>
    </source>
</reference>
<organism evidence="12 13">
    <name type="scientific">Brevibacillus laterosporus LMG 15441</name>
    <dbReference type="NCBI Taxonomy" id="1042163"/>
    <lineage>
        <taxon>Bacteria</taxon>
        <taxon>Bacillati</taxon>
        <taxon>Bacillota</taxon>
        <taxon>Bacilli</taxon>
        <taxon>Bacillales</taxon>
        <taxon>Paenibacillaceae</taxon>
        <taxon>Brevibacillus</taxon>
    </lineage>
</organism>
<dbReference type="EMBL" id="CP007806">
    <property type="protein sequence ID" value="AIG24750.1"/>
    <property type="molecule type" value="Genomic_DNA"/>
</dbReference>
<keyword evidence="10 11" id="KW-0472">Membrane</keyword>
<dbReference type="HOGENOM" id="CLU_077094_1_0_9"/>
<keyword evidence="1 11" id="KW-0813">Transport</keyword>
<evidence type="ECO:0000256" key="1">
    <source>
        <dbReference type="ARBA" id="ARBA00022448"/>
    </source>
</evidence>
<evidence type="ECO:0000256" key="4">
    <source>
        <dbReference type="ARBA" id="ARBA00022692"/>
    </source>
</evidence>
<keyword evidence="13" id="KW-1185">Reference proteome</keyword>
<accession>A0A075R581</accession>
<evidence type="ECO:0000256" key="6">
    <source>
        <dbReference type="ARBA" id="ARBA00022840"/>
    </source>
</evidence>
<dbReference type="PANTHER" id="PTHR30042">
    <property type="entry name" value="POTASSIUM-TRANSPORTING ATPASE C CHAIN"/>
    <property type="match status" value="1"/>
</dbReference>
<comment type="function">
    <text evidence="11">Part of the high-affinity ATP-driven potassium transport (or Kdp) system, which catalyzes the hydrolysis of ATP coupled with the electrogenic transport of potassium into the cytoplasm. This subunit acts as a catalytic chaperone that increases the ATP-binding affinity of the ATP-hydrolyzing subunit KdpB by the formation of a transient KdpB/KdpC/ATP ternary complex.</text>
</comment>
<evidence type="ECO:0000256" key="9">
    <source>
        <dbReference type="ARBA" id="ARBA00023065"/>
    </source>
</evidence>
<dbReference type="GO" id="GO:0016787">
    <property type="term" value="F:hydrolase activity"/>
    <property type="evidence" value="ECO:0007669"/>
    <property type="project" value="UniProtKB-KW"/>
</dbReference>
<dbReference type="eggNOG" id="COG2156">
    <property type="taxonomic scope" value="Bacteria"/>
</dbReference>
<dbReference type="NCBIfam" id="TIGR00681">
    <property type="entry name" value="kdpC"/>
    <property type="match status" value="1"/>
</dbReference>
<dbReference type="NCBIfam" id="NF001454">
    <property type="entry name" value="PRK00315.1"/>
    <property type="match status" value="1"/>
</dbReference>
<proteinExistence type="inferred from homology"/>
<keyword evidence="8 11" id="KW-1133">Transmembrane helix</keyword>
<dbReference type="PIRSF" id="PIRSF001296">
    <property type="entry name" value="K_ATPase_KdpC"/>
    <property type="match status" value="1"/>
</dbReference>
<comment type="subunit">
    <text evidence="11">The system is composed of three essential subunits: KdpA, KdpB and KdpC.</text>
</comment>
<protein>
    <recommendedName>
        <fullName evidence="11">Potassium-transporting ATPase KdpC subunit</fullName>
    </recommendedName>
    <alternativeName>
        <fullName evidence="11">ATP phosphohydrolase [potassium-transporting] C chain</fullName>
    </alternativeName>
    <alternativeName>
        <fullName evidence="11">Potassium-binding and translocating subunit C</fullName>
    </alternativeName>
    <alternativeName>
        <fullName evidence="11">Potassium-translocating ATPase C chain</fullName>
    </alternativeName>
</protein>
<evidence type="ECO:0000256" key="8">
    <source>
        <dbReference type="ARBA" id="ARBA00022989"/>
    </source>
</evidence>
<dbReference type="HAMAP" id="MF_00276">
    <property type="entry name" value="KdpC"/>
    <property type="match status" value="1"/>
</dbReference>
<dbReference type="RefSeq" id="WP_003333601.1">
    <property type="nucleotide sequence ID" value="NZ_CP007806.1"/>
</dbReference>